<protein>
    <submittedName>
        <fullName evidence="1">Uncharacterized protein</fullName>
    </submittedName>
</protein>
<dbReference type="EMBL" id="CAJNYD010003906">
    <property type="protein sequence ID" value="CAF3550606.1"/>
    <property type="molecule type" value="Genomic_DNA"/>
</dbReference>
<dbReference type="AlphaFoldDB" id="A0A818K6N3"/>
<gene>
    <name evidence="1" type="ORF">LUA448_LOCUS27938</name>
</gene>
<dbReference type="Proteomes" id="UP000663833">
    <property type="component" value="Unassembled WGS sequence"/>
</dbReference>
<evidence type="ECO:0000313" key="1">
    <source>
        <dbReference type="EMBL" id="CAF3550606.1"/>
    </source>
</evidence>
<evidence type="ECO:0000313" key="2">
    <source>
        <dbReference type="Proteomes" id="UP000663833"/>
    </source>
</evidence>
<organism evidence="1 2">
    <name type="scientific">Rotaria socialis</name>
    <dbReference type="NCBI Taxonomy" id="392032"/>
    <lineage>
        <taxon>Eukaryota</taxon>
        <taxon>Metazoa</taxon>
        <taxon>Spiralia</taxon>
        <taxon>Gnathifera</taxon>
        <taxon>Rotifera</taxon>
        <taxon>Eurotatoria</taxon>
        <taxon>Bdelloidea</taxon>
        <taxon>Philodinida</taxon>
        <taxon>Philodinidae</taxon>
        <taxon>Rotaria</taxon>
    </lineage>
</organism>
<reference evidence="1" key="1">
    <citation type="submission" date="2021-02" db="EMBL/GenBank/DDBJ databases">
        <authorList>
            <person name="Nowell W R."/>
        </authorList>
    </citation>
    <scope>NUCLEOTIDE SEQUENCE</scope>
</reference>
<comment type="caution">
    <text evidence="1">The sequence shown here is derived from an EMBL/GenBank/DDBJ whole genome shotgun (WGS) entry which is preliminary data.</text>
</comment>
<accession>A0A818K6N3</accession>
<proteinExistence type="predicted"/>
<name>A0A818K6N3_9BILA</name>
<sequence>MAGIQAIRTSTIIDYALNNYDKHYISFAIRISKYVKHGFKLLTPLDFNMRRFEAIPMHISNQDLRVDLERTSDNEQWSHIEVSFNEYNYEHDYGLRNLVFSRNYDCFHVQEKFYSKILFGS</sequence>